<dbReference type="RefSeq" id="WP_286288745.1">
    <property type="nucleotide sequence ID" value="NZ_JASXSZ010000003.1"/>
</dbReference>
<organism evidence="2 3">
    <name type="scientific">Microbacterium candidum</name>
    <dbReference type="NCBI Taxonomy" id="3041922"/>
    <lineage>
        <taxon>Bacteria</taxon>
        <taxon>Bacillati</taxon>
        <taxon>Actinomycetota</taxon>
        <taxon>Actinomycetes</taxon>
        <taxon>Micrococcales</taxon>
        <taxon>Microbacteriaceae</taxon>
        <taxon>Microbacterium</taxon>
    </lineage>
</organism>
<dbReference type="PANTHER" id="PTHR38011:SF11">
    <property type="entry name" value="2,5-DIAMINO-6-RIBOSYLAMINO-4(3H)-PYRIMIDINONE 5'-PHOSPHATE REDUCTASE"/>
    <property type="match status" value="1"/>
</dbReference>
<name>A0ABT7MZD9_9MICO</name>
<feature type="domain" description="Bacterial bifunctional deaminase-reductase C-terminal" evidence="1">
    <location>
        <begin position="111"/>
        <end position="150"/>
    </location>
</feature>
<sequence length="187" mass="20320">MTRAVFYTASTLNGFLADEHDSLDWLFAVPGGDDGGEDFAEFLDGMGVLVQGSSTYEWVLAHEDLVEHPEKWPAYYGDRPTFVFTSRELPAVPGVDIRFMTGSVAERWDEIAEAAGSRDVWIVGGGDLAGQFADAGHLDEIVVTFAPASLVTGKPLLPRVIGADRLTLLEATKKGPFAELRYRVTAP</sequence>
<evidence type="ECO:0000313" key="2">
    <source>
        <dbReference type="EMBL" id="MDL9979814.1"/>
    </source>
</evidence>
<comment type="caution">
    <text evidence="2">The sequence shown here is derived from an EMBL/GenBank/DDBJ whole genome shotgun (WGS) entry which is preliminary data.</text>
</comment>
<reference evidence="2 3" key="1">
    <citation type="submission" date="2023-06" db="EMBL/GenBank/DDBJ databases">
        <title>Microbacterium sp. nov., isolated from a waste landfill.</title>
        <authorList>
            <person name="Wen W."/>
        </authorList>
    </citation>
    <scope>NUCLEOTIDE SEQUENCE [LARGE SCALE GENOMIC DNA]</scope>
    <source>
        <strain evidence="2 3">ASV49</strain>
    </source>
</reference>
<dbReference type="Proteomes" id="UP001235064">
    <property type="component" value="Unassembled WGS sequence"/>
</dbReference>
<dbReference type="SUPFAM" id="SSF53597">
    <property type="entry name" value="Dihydrofolate reductase-like"/>
    <property type="match status" value="1"/>
</dbReference>
<dbReference type="Gene3D" id="3.40.430.10">
    <property type="entry name" value="Dihydrofolate Reductase, subunit A"/>
    <property type="match status" value="1"/>
</dbReference>
<gene>
    <name evidence="2" type="ORF">QSV35_10780</name>
</gene>
<dbReference type="PANTHER" id="PTHR38011">
    <property type="entry name" value="DIHYDROFOLATE REDUCTASE FAMILY PROTEIN (AFU_ORTHOLOGUE AFUA_8G06820)"/>
    <property type="match status" value="1"/>
</dbReference>
<dbReference type="InterPro" id="IPR024072">
    <property type="entry name" value="DHFR-like_dom_sf"/>
</dbReference>
<dbReference type="Pfam" id="PF01872">
    <property type="entry name" value="RibD_C"/>
    <property type="match status" value="1"/>
</dbReference>
<dbReference type="InterPro" id="IPR002734">
    <property type="entry name" value="RibDG_C"/>
</dbReference>
<evidence type="ECO:0000313" key="3">
    <source>
        <dbReference type="Proteomes" id="UP001235064"/>
    </source>
</evidence>
<dbReference type="EMBL" id="JASXSZ010000003">
    <property type="protein sequence ID" value="MDL9979814.1"/>
    <property type="molecule type" value="Genomic_DNA"/>
</dbReference>
<proteinExistence type="predicted"/>
<dbReference type="InterPro" id="IPR050765">
    <property type="entry name" value="Riboflavin_Biosynth_HTPR"/>
</dbReference>
<accession>A0ABT7MZD9</accession>
<evidence type="ECO:0000259" key="1">
    <source>
        <dbReference type="Pfam" id="PF01872"/>
    </source>
</evidence>
<protein>
    <submittedName>
        <fullName evidence="2">Dihydrofolate reductase family protein</fullName>
    </submittedName>
</protein>
<keyword evidence="3" id="KW-1185">Reference proteome</keyword>